<reference evidence="3" key="1">
    <citation type="journal article" date="2020" name="J. Eukaryot. Microbiol.">
        <title>De novo Sequencing, Assembly and Annotation of the Transcriptome for the Free-Living Testate Amoeba Arcella intermedia.</title>
        <authorList>
            <person name="Ribeiro G.M."/>
            <person name="Porfirio-Sousa A.L."/>
            <person name="Maurer-Alcala X.X."/>
            <person name="Katz L.A."/>
            <person name="Lahr D.J.G."/>
        </authorList>
    </citation>
    <scope>NUCLEOTIDE SEQUENCE</scope>
</reference>
<dbReference type="Gene3D" id="3.30.420.40">
    <property type="match status" value="2"/>
</dbReference>
<dbReference type="InterPro" id="IPR043129">
    <property type="entry name" value="ATPase_NBD"/>
</dbReference>
<dbReference type="GO" id="GO:0140662">
    <property type="term" value="F:ATP-dependent protein folding chaperone"/>
    <property type="evidence" value="ECO:0007669"/>
    <property type="project" value="InterPro"/>
</dbReference>
<accession>A0A6B2LMG3</accession>
<organism evidence="3">
    <name type="scientific">Arcella intermedia</name>
    <dbReference type="NCBI Taxonomy" id="1963864"/>
    <lineage>
        <taxon>Eukaryota</taxon>
        <taxon>Amoebozoa</taxon>
        <taxon>Tubulinea</taxon>
        <taxon>Elardia</taxon>
        <taxon>Arcellinida</taxon>
        <taxon>Sphaerothecina</taxon>
        <taxon>Arcellidae</taxon>
        <taxon>Arcella</taxon>
    </lineage>
</organism>
<protein>
    <submittedName>
        <fullName evidence="3">Uncharacterized protein</fullName>
    </submittedName>
</protein>
<keyword evidence="1" id="KW-0547">Nucleotide-binding</keyword>
<dbReference type="EMBL" id="GIBP01009156">
    <property type="protein sequence ID" value="NDV38125.1"/>
    <property type="molecule type" value="Transcribed_RNA"/>
</dbReference>
<dbReference type="SUPFAM" id="SSF53067">
    <property type="entry name" value="Actin-like ATPase domain"/>
    <property type="match status" value="1"/>
</dbReference>
<dbReference type="InterPro" id="IPR018181">
    <property type="entry name" value="Heat_shock_70_CS"/>
</dbReference>
<evidence type="ECO:0000256" key="2">
    <source>
        <dbReference type="ARBA" id="ARBA00022840"/>
    </source>
</evidence>
<dbReference type="InterPro" id="IPR013126">
    <property type="entry name" value="Hsp_70_fam"/>
</dbReference>
<dbReference type="Pfam" id="PF00012">
    <property type="entry name" value="HSP70"/>
    <property type="match status" value="1"/>
</dbReference>
<dbReference type="PRINTS" id="PR00301">
    <property type="entry name" value="HEATSHOCK70"/>
</dbReference>
<evidence type="ECO:0000313" key="3">
    <source>
        <dbReference type="EMBL" id="NDV38125.1"/>
    </source>
</evidence>
<proteinExistence type="predicted"/>
<dbReference type="GO" id="GO:0005524">
    <property type="term" value="F:ATP binding"/>
    <property type="evidence" value="ECO:0007669"/>
    <property type="project" value="UniProtKB-KW"/>
</dbReference>
<dbReference type="PROSITE" id="PS01036">
    <property type="entry name" value="HSP70_3"/>
    <property type="match status" value="1"/>
</dbReference>
<sequence>MSVETQAKIEIEGFNGGEDLSETLSRAKFEELNMDLFKRTLVPVENVLKEAKLQKDDIHEVLLVGGSTRIPKIQQLLKDYFRGKEPRRGIQPDEAVAYGMAVQGREEPEEGCTYIIMDIAPLSLGLETAGGAMTVMIPRNTLLPTKKVRTFSTYHQSV</sequence>
<dbReference type="SUPFAM" id="SSF100920">
    <property type="entry name" value="Heat shock protein 70kD (HSP70), peptide-binding domain"/>
    <property type="match status" value="1"/>
</dbReference>
<evidence type="ECO:0000256" key="1">
    <source>
        <dbReference type="ARBA" id="ARBA00022741"/>
    </source>
</evidence>
<dbReference type="InterPro" id="IPR029047">
    <property type="entry name" value="HSP70_peptide-bd_sf"/>
</dbReference>
<dbReference type="Gene3D" id="3.90.640.10">
    <property type="entry name" value="Actin, Chain A, domain 4"/>
    <property type="match status" value="1"/>
</dbReference>
<name>A0A6B2LMG3_9EUKA</name>
<dbReference type="AlphaFoldDB" id="A0A6B2LMG3"/>
<dbReference type="Gene3D" id="2.60.34.10">
    <property type="entry name" value="Substrate Binding Domain Of DNAk, Chain A, domain 1"/>
    <property type="match status" value="1"/>
</dbReference>
<keyword evidence="2" id="KW-0067">ATP-binding</keyword>
<dbReference type="PANTHER" id="PTHR19375">
    <property type="entry name" value="HEAT SHOCK PROTEIN 70KDA"/>
    <property type="match status" value="1"/>
</dbReference>